<reference evidence="6 7" key="1">
    <citation type="submission" date="2020-04" db="EMBL/GenBank/DDBJ databases">
        <title>Description of novel Gluconacetobacter.</title>
        <authorList>
            <person name="Sombolestani A."/>
        </authorList>
    </citation>
    <scope>NUCLEOTIDE SEQUENCE [LARGE SCALE GENOMIC DNA]</scope>
    <source>
        <strain evidence="5 6">LMG 1728</strain>
        <strain evidence="4 7">LMG 1731</strain>
    </source>
</reference>
<protein>
    <submittedName>
        <fullName evidence="4">Hsp20/alpha crystallin family protein</fullName>
    </submittedName>
</protein>
<dbReference type="InterPro" id="IPR002068">
    <property type="entry name" value="A-crystallin/Hsp20_dom"/>
</dbReference>
<dbReference type="Gene3D" id="2.60.40.790">
    <property type="match status" value="1"/>
</dbReference>
<feature type="domain" description="SHSP" evidence="3">
    <location>
        <begin position="1"/>
        <end position="46"/>
    </location>
</feature>
<proteinExistence type="inferred from homology"/>
<gene>
    <name evidence="5" type="ORF">HLH25_11080</name>
    <name evidence="4" type="ORF">HLH26_10895</name>
</gene>
<dbReference type="CDD" id="cd06464">
    <property type="entry name" value="ACD_sHsps-like"/>
    <property type="match status" value="1"/>
</dbReference>
<evidence type="ECO:0000259" key="3">
    <source>
        <dbReference type="PROSITE" id="PS01031"/>
    </source>
</evidence>
<dbReference type="Proteomes" id="UP000540490">
    <property type="component" value="Unassembled WGS sequence"/>
</dbReference>
<evidence type="ECO:0000256" key="1">
    <source>
        <dbReference type="PROSITE-ProRule" id="PRU00285"/>
    </source>
</evidence>
<dbReference type="EMBL" id="JABEQO010000012">
    <property type="protein sequence ID" value="MBB2165035.1"/>
    <property type="molecule type" value="Genomic_DNA"/>
</dbReference>
<accession>A0A7W4ILF7</accession>
<evidence type="ECO:0000313" key="7">
    <source>
        <dbReference type="Proteomes" id="UP000561077"/>
    </source>
</evidence>
<evidence type="ECO:0000256" key="2">
    <source>
        <dbReference type="RuleBase" id="RU003616"/>
    </source>
</evidence>
<organism evidence="4 7">
    <name type="scientific">Gluconacetobacter dulcium</name>
    <dbReference type="NCBI Taxonomy" id="2729096"/>
    <lineage>
        <taxon>Bacteria</taxon>
        <taxon>Pseudomonadati</taxon>
        <taxon>Pseudomonadota</taxon>
        <taxon>Alphaproteobacteria</taxon>
        <taxon>Acetobacterales</taxon>
        <taxon>Acetobacteraceae</taxon>
        <taxon>Gluconacetobacter</taxon>
    </lineage>
</organism>
<evidence type="ECO:0000313" key="5">
    <source>
        <dbReference type="EMBL" id="MBB2194171.1"/>
    </source>
</evidence>
<dbReference type="AlphaFoldDB" id="A0A7W4ILF7"/>
<dbReference type="PROSITE" id="PS01031">
    <property type="entry name" value="SHSP"/>
    <property type="match status" value="1"/>
</dbReference>
<evidence type="ECO:0000313" key="6">
    <source>
        <dbReference type="Proteomes" id="UP000540490"/>
    </source>
</evidence>
<dbReference type="InterPro" id="IPR008978">
    <property type="entry name" value="HSP20-like_chaperone"/>
</dbReference>
<keyword evidence="6" id="KW-1185">Reference proteome</keyword>
<dbReference type="Proteomes" id="UP000561077">
    <property type="component" value="Unassembled WGS sequence"/>
</dbReference>
<evidence type="ECO:0000313" key="4">
    <source>
        <dbReference type="EMBL" id="MBB2165035.1"/>
    </source>
</evidence>
<dbReference type="Pfam" id="PF00011">
    <property type="entry name" value="HSP20"/>
    <property type="match status" value="1"/>
</dbReference>
<comment type="similarity">
    <text evidence="1 2">Belongs to the small heat shock protein (HSP20) family.</text>
</comment>
<dbReference type="SUPFAM" id="SSF49764">
    <property type="entry name" value="HSP20-like chaperones"/>
    <property type="match status" value="1"/>
</dbReference>
<sequence length="46" mass="4945">MRSLPIPDGVDATKIDATFDNGLLTITLPKTPEAQKSETIIPVKHA</sequence>
<comment type="caution">
    <text evidence="4">The sequence shown here is derived from an EMBL/GenBank/DDBJ whole genome shotgun (WGS) entry which is preliminary data.</text>
</comment>
<name>A0A7W4ILF7_9PROT</name>
<dbReference type="EMBL" id="JABEQN010000012">
    <property type="protein sequence ID" value="MBB2194171.1"/>
    <property type="molecule type" value="Genomic_DNA"/>
</dbReference>